<reference evidence="1" key="1">
    <citation type="journal article" date="2023" name="Mol. Phylogenet. Evol.">
        <title>Genome-scale phylogeny and comparative genomics of the fungal order Sordariales.</title>
        <authorList>
            <person name="Hensen N."/>
            <person name="Bonometti L."/>
            <person name="Westerberg I."/>
            <person name="Brannstrom I.O."/>
            <person name="Guillou S."/>
            <person name="Cros-Aarteil S."/>
            <person name="Calhoun S."/>
            <person name="Haridas S."/>
            <person name="Kuo A."/>
            <person name="Mondo S."/>
            <person name="Pangilinan J."/>
            <person name="Riley R."/>
            <person name="LaButti K."/>
            <person name="Andreopoulos B."/>
            <person name="Lipzen A."/>
            <person name="Chen C."/>
            <person name="Yan M."/>
            <person name="Daum C."/>
            <person name="Ng V."/>
            <person name="Clum A."/>
            <person name="Steindorff A."/>
            <person name="Ohm R.A."/>
            <person name="Martin F."/>
            <person name="Silar P."/>
            <person name="Natvig D.O."/>
            <person name="Lalanne C."/>
            <person name="Gautier V."/>
            <person name="Ament-Velasquez S.L."/>
            <person name="Kruys A."/>
            <person name="Hutchinson M.I."/>
            <person name="Powell A.J."/>
            <person name="Barry K."/>
            <person name="Miller A.N."/>
            <person name="Grigoriev I.V."/>
            <person name="Debuchy R."/>
            <person name="Gladieux P."/>
            <person name="Hiltunen Thoren M."/>
            <person name="Johannesson H."/>
        </authorList>
    </citation>
    <scope>NUCLEOTIDE SEQUENCE</scope>
    <source>
        <strain evidence="1">CBS 958.72</strain>
    </source>
</reference>
<comment type="caution">
    <text evidence="1">The sequence shown here is derived from an EMBL/GenBank/DDBJ whole genome shotgun (WGS) entry which is preliminary data.</text>
</comment>
<name>A0AAE0NE28_9PEZI</name>
<proteinExistence type="predicted"/>
<organism evidence="1 2">
    <name type="scientific">Lasiosphaeria ovina</name>
    <dbReference type="NCBI Taxonomy" id="92902"/>
    <lineage>
        <taxon>Eukaryota</taxon>
        <taxon>Fungi</taxon>
        <taxon>Dikarya</taxon>
        <taxon>Ascomycota</taxon>
        <taxon>Pezizomycotina</taxon>
        <taxon>Sordariomycetes</taxon>
        <taxon>Sordariomycetidae</taxon>
        <taxon>Sordariales</taxon>
        <taxon>Lasiosphaeriaceae</taxon>
        <taxon>Lasiosphaeria</taxon>
    </lineage>
</organism>
<sequence length="249" mass="26106">MQVSGNRGIPILKAPLGLGLQQGLRISTLMHQSHHIEAERCENGLGNTHLTGDGDDSRSRRLSVFRGLPCGSEGLRGWRNDTDAVDDLLDVAAVGRSLATVEGCRESLLPLPLPLPSPDPGSRRDEAEAAVLAAFEFKSATIGNAVPNTGLPCSLAPGGDAAAVSRGLLGPAGKYSVGSWVCGDTSESGLLARAGEEVAASCLSIASSAMVGRLQSKTFSRCVYASAQTASRRGQQRLYRIDMHRGWKG</sequence>
<dbReference type="EMBL" id="JAULSN010000002">
    <property type="protein sequence ID" value="KAK3379769.1"/>
    <property type="molecule type" value="Genomic_DNA"/>
</dbReference>
<gene>
    <name evidence="1" type="ORF">B0T24DRAFT_168445</name>
</gene>
<dbReference type="AlphaFoldDB" id="A0AAE0NE28"/>
<evidence type="ECO:0000313" key="1">
    <source>
        <dbReference type="EMBL" id="KAK3379769.1"/>
    </source>
</evidence>
<accession>A0AAE0NE28</accession>
<dbReference type="Proteomes" id="UP001287356">
    <property type="component" value="Unassembled WGS sequence"/>
</dbReference>
<keyword evidence="2" id="KW-1185">Reference proteome</keyword>
<reference evidence="1" key="2">
    <citation type="submission" date="2023-06" db="EMBL/GenBank/DDBJ databases">
        <authorList>
            <consortium name="Lawrence Berkeley National Laboratory"/>
            <person name="Haridas S."/>
            <person name="Hensen N."/>
            <person name="Bonometti L."/>
            <person name="Westerberg I."/>
            <person name="Brannstrom I.O."/>
            <person name="Guillou S."/>
            <person name="Cros-Aarteil S."/>
            <person name="Calhoun S."/>
            <person name="Kuo A."/>
            <person name="Mondo S."/>
            <person name="Pangilinan J."/>
            <person name="Riley R."/>
            <person name="Labutti K."/>
            <person name="Andreopoulos B."/>
            <person name="Lipzen A."/>
            <person name="Chen C."/>
            <person name="Yanf M."/>
            <person name="Daum C."/>
            <person name="Ng V."/>
            <person name="Clum A."/>
            <person name="Steindorff A."/>
            <person name="Ohm R."/>
            <person name="Martin F."/>
            <person name="Silar P."/>
            <person name="Natvig D."/>
            <person name="Lalanne C."/>
            <person name="Gautier V."/>
            <person name="Ament-Velasquez S.L."/>
            <person name="Kruys A."/>
            <person name="Hutchinson M.I."/>
            <person name="Powell A.J."/>
            <person name="Barry K."/>
            <person name="Miller A.N."/>
            <person name="Grigoriev I.V."/>
            <person name="Debuchy R."/>
            <person name="Gladieux P."/>
            <person name="Thoren M.H."/>
            <person name="Johannesson H."/>
        </authorList>
    </citation>
    <scope>NUCLEOTIDE SEQUENCE</scope>
    <source>
        <strain evidence="1">CBS 958.72</strain>
    </source>
</reference>
<protein>
    <submittedName>
        <fullName evidence="1">Uncharacterized protein</fullName>
    </submittedName>
</protein>
<evidence type="ECO:0000313" key="2">
    <source>
        <dbReference type="Proteomes" id="UP001287356"/>
    </source>
</evidence>